<dbReference type="NCBIfam" id="TIGR02937">
    <property type="entry name" value="sigma70-ECF"/>
    <property type="match status" value="1"/>
</dbReference>
<feature type="domain" description="RNA polymerase sigma-70 region 2" evidence="6">
    <location>
        <begin position="32"/>
        <end position="92"/>
    </location>
</feature>
<evidence type="ECO:0000256" key="3">
    <source>
        <dbReference type="ARBA" id="ARBA00023082"/>
    </source>
</evidence>
<protein>
    <submittedName>
        <fullName evidence="8">RNA polymerase subunit sigma</fullName>
    </submittedName>
</protein>
<dbReference type="PANTHER" id="PTHR43133">
    <property type="entry name" value="RNA POLYMERASE ECF-TYPE SIGMA FACTO"/>
    <property type="match status" value="1"/>
</dbReference>
<dbReference type="SUPFAM" id="SSF88946">
    <property type="entry name" value="Sigma2 domain of RNA polymerase sigma factors"/>
    <property type="match status" value="1"/>
</dbReference>
<proteinExistence type="inferred from homology"/>
<dbReference type="Pfam" id="PF08281">
    <property type="entry name" value="Sigma70_r4_2"/>
    <property type="match status" value="1"/>
</dbReference>
<keyword evidence="5" id="KW-0804">Transcription</keyword>
<dbReference type="STRING" id="1121365.GCA_000375365_00871"/>
<evidence type="ECO:0000259" key="7">
    <source>
        <dbReference type="Pfam" id="PF08281"/>
    </source>
</evidence>
<evidence type="ECO:0000256" key="4">
    <source>
        <dbReference type="ARBA" id="ARBA00023125"/>
    </source>
</evidence>
<keyword evidence="2" id="KW-0805">Transcription regulation</keyword>
<keyword evidence="4" id="KW-0238">DNA-binding</keyword>
<dbReference type="InterPro" id="IPR036388">
    <property type="entry name" value="WH-like_DNA-bd_sf"/>
</dbReference>
<comment type="similarity">
    <text evidence="1">Belongs to the sigma-70 factor family. ECF subfamily.</text>
</comment>
<dbReference type="Proteomes" id="UP000233249">
    <property type="component" value="Unassembled WGS sequence"/>
</dbReference>
<dbReference type="OrthoDB" id="9780326at2"/>
<dbReference type="EMBL" id="PJAF01000008">
    <property type="protein sequence ID" value="PKF68984.1"/>
    <property type="molecule type" value="Genomic_DNA"/>
</dbReference>
<reference evidence="8 9" key="1">
    <citation type="submission" date="2017-12" db="EMBL/GenBank/DDBJ databases">
        <title>Corynebacterium mastitidis 16-1433 Genome.</title>
        <authorList>
            <person name="Gulvik C.A."/>
        </authorList>
    </citation>
    <scope>NUCLEOTIDE SEQUENCE [LARGE SCALE GENOMIC DNA]</scope>
    <source>
        <strain evidence="8 9">16-1433</strain>
    </source>
</reference>
<dbReference type="AlphaFoldDB" id="A0A2N0X8G4"/>
<dbReference type="GO" id="GO:0003677">
    <property type="term" value="F:DNA binding"/>
    <property type="evidence" value="ECO:0007669"/>
    <property type="project" value="UniProtKB-KW"/>
</dbReference>
<dbReference type="Gene3D" id="1.10.10.10">
    <property type="entry name" value="Winged helix-like DNA-binding domain superfamily/Winged helix DNA-binding domain"/>
    <property type="match status" value="1"/>
</dbReference>
<dbReference type="InterPro" id="IPR014284">
    <property type="entry name" value="RNA_pol_sigma-70_dom"/>
</dbReference>
<dbReference type="InterPro" id="IPR039425">
    <property type="entry name" value="RNA_pol_sigma-70-like"/>
</dbReference>
<evidence type="ECO:0000313" key="8">
    <source>
        <dbReference type="EMBL" id="PKF68984.1"/>
    </source>
</evidence>
<sequence length="190" mass="20951">MPHAHCSHQHLSDSQLVMAYLAGEAAAFAEIVARHGTRLLWVARRYGRNEHDAHDILQEALLRASQNLHTFRREAKLSTWLHRLVANSGYDFAHHRHLREVATLDDDRVPRDTDTRLAYDPVGGVDTRLALQAALARVRPDQAAALVLIDAAGYSVAHVAALEGVSPGTVKSRRARAKVALREALGPAEE</sequence>
<evidence type="ECO:0000313" key="9">
    <source>
        <dbReference type="Proteomes" id="UP000233249"/>
    </source>
</evidence>
<keyword evidence="3" id="KW-0731">Sigma factor</keyword>
<dbReference type="GO" id="GO:0006352">
    <property type="term" value="P:DNA-templated transcription initiation"/>
    <property type="evidence" value="ECO:0007669"/>
    <property type="project" value="InterPro"/>
</dbReference>
<dbReference type="GO" id="GO:0016987">
    <property type="term" value="F:sigma factor activity"/>
    <property type="evidence" value="ECO:0007669"/>
    <property type="project" value="UniProtKB-KW"/>
</dbReference>
<organism evidence="8 9">
    <name type="scientific">Corynebacterium mastitidis</name>
    <dbReference type="NCBI Taxonomy" id="161890"/>
    <lineage>
        <taxon>Bacteria</taxon>
        <taxon>Bacillati</taxon>
        <taxon>Actinomycetota</taxon>
        <taxon>Actinomycetes</taxon>
        <taxon>Mycobacteriales</taxon>
        <taxon>Corynebacteriaceae</taxon>
        <taxon>Corynebacterium</taxon>
    </lineage>
</organism>
<comment type="caution">
    <text evidence="8">The sequence shown here is derived from an EMBL/GenBank/DDBJ whole genome shotgun (WGS) entry which is preliminary data.</text>
</comment>
<dbReference type="InterPro" id="IPR007627">
    <property type="entry name" value="RNA_pol_sigma70_r2"/>
</dbReference>
<dbReference type="RefSeq" id="WP_101173288.1">
    <property type="nucleotide sequence ID" value="NZ_JAKRKB010000006.1"/>
</dbReference>
<dbReference type="InterPro" id="IPR013249">
    <property type="entry name" value="RNA_pol_sigma70_r4_t2"/>
</dbReference>
<dbReference type="SUPFAM" id="SSF88659">
    <property type="entry name" value="Sigma3 and sigma4 domains of RNA polymerase sigma factors"/>
    <property type="match status" value="1"/>
</dbReference>
<accession>A0A2N0X8G4</accession>
<gene>
    <name evidence="8" type="ORF">CXB45_03895</name>
</gene>
<evidence type="ECO:0000256" key="5">
    <source>
        <dbReference type="ARBA" id="ARBA00023163"/>
    </source>
</evidence>
<dbReference type="Pfam" id="PF04542">
    <property type="entry name" value="Sigma70_r2"/>
    <property type="match status" value="1"/>
</dbReference>
<dbReference type="InterPro" id="IPR013324">
    <property type="entry name" value="RNA_pol_sigma_r3/r4-like"/>
</dbReference>
<name>A0A2N0X8G4_9CORY</name>
<evidence type="ECO:0000259" key="6">
    <source>
        <dbReference type="Pfam" id="PF04542"/>
    </source>
</evidence>
<feature type="domain" description="RNA polymerase sigma factor 70 region 4 type 2" evidence="7">
    <location>
        <begin position="129"/>
        <end position="181"/>
    </location>
</feature>
<evidence type="ECO:0000256" key="2">
    <source>
        <dbReference type="ARBA" id="ARBA00023015"/>
    </source>
</evidence>
<evidence type="ECO:0000256" key="1">
    <source>
        <dbReference type="ARBA" id="ARBA00010641"/>
    </source>
</evidence>
<dbReference type="Gene3D" id="1.10.1740.10">
    <property type="match status" value="1"/>
</dbReference>
<dbReference type="InterPro" id="IPR013325">
    <property type="entry name" value="RNA_pol_sigma_r2"/>
</dbReference>
<dbReference type="PANTHER" id="PTHR43133:SF50">
    <property type="entry name" value="ECF RNA POLYMERASE SIGMA FACTOR SIGM"/>
    <property type="match status" value="1"/>
</dbReference>